<evidence type="ECO:0000256" key="1">
    <source>
        <dbReference type="SAM" id="MobiDB-lite"/>
    </source>
</evidence>
<reference evidence="2" key="1">
    <citation type="submission" date="2018-02" db="EMBL/GenBank/DDBJ databases">
        <title>Rhizophora mucronata_Transcriptome.</title>
        <authorList>
            <person name="Meera S.P."/>
            <person name="Sreeshan A."/>
            <person name="Augustine A."/>
        </authorList>
    </citation>
    <scope>NUCLEOTIDE SEQUENCE</scope>
    <source>
        <tissue evidence="2">Leaf</tissue>
    </source>
</reference>
<evidence type="ECO:0000313" key="2">
    <source>
        <dbReference type="EMBL" id="MBX52467.1"/>
    </source>
</evidence>
<dbReference type="AlphaFoldDB" id="A0A2P2PCJ8"/>
<feature type="region of interest" description="Disordered" evidence="1">
    <location>
        <begin position="1"/>
        <end position="27"/>
    </location>
</feature>
<sequence>MYRTHSKLEGNRGSLLGSSLQATGIQN</sequence>
<proteinExistence type="predicted"/>
<accession>A0A2P2PCJ8</accession>
<protein>
    <submittedName>
        <fullName evidence="2">Uncharacterized protein</fullName>
    </submittedName>
</protein>
<feature type="compositionally biased region" description="Polar residues" evidence="1">
    <location>
        <begin position="16"/>
        <end position="27"/>
    </location>
</feature>
<organism evidence="2">
    <name type="scientific">Rhizophora mucronata</name>
    <name type="common">Asiatic mangrove</name>
    <dbReference type="NCBI Taxonomy" id="61149"/>
    <lineage>
        <taxon>Eukaryota</taxon>
        <taxon>Viridiplantae</taxon>
        <taxon>Streptophyta</taxon>
        <taxon>Embryophyta</taxon>
        <taxon>Tracheophyta</taxon>
        <taxon>Spermatophyta</taxon>
        <taxon>Magnoliopsida</taxon>
        <taxon>eudicotyledons</taxon>
        <taxon>Gunneridae</taxon>
        <taxon>Pentapetalae</taxon>
        <taxon>rosids</taxon>
        <taxon>fabids</taxon>
        <taxon>Malpighiales</taxon>
        <taxon>Rhizophoraceae</taxon>
        <taxon>Rhizophora</taxon>
    </lineage>
</organism>
<name>A0A2P2PCJ8_RHIMU</name>
<dbReference type="EMBL" id="GGEC01071983">
    <property type="protein sequence ID" value="MBX52467.1"/>
    <property type="molecule type" value="Transcribed_RNA"/>
</dbReference>
<feature type="compositionally biased region" description="Basic and acidic residues" evidence="1">
    <location>
        <begin position="1"/>
        <end position="10"/>
    </location>
</feature>